<evidence type="ECO:0000313" key="3">
    <source>
        <dbReference type="Proteomes" id="UP001262754"/>
    </source>
</evidence>
<evidence type="ECO:0000256" key="1">
    <source>
        <dbReference type="SAM" id="SignalP"/>
    </source>
</evidence>
<dbReference type="Proteomes" id="UP001262754">
    <property type="component" value="Unassembled WGS sequence"/>
</dbReference>
<keyword evidence="1" id="KW-0732">Signal</keyword>
<sequence length="331" mass="34939">MVRPLSALIGAALALTVLTVPVSAQTPPPLQTVELFPQDPGSAVVEALQVVARPPGPALWLVEKGGAKLYVIGSAPPLPHQLKWDSPRLNRAMDQASLVLIPPEASVGPLQVTKFFLTGGGGVRYRPFSKNLEERLPADLKARFVSARERAGRTAVPYKDWKPAVAGFILLSDFRQAAGLSEAKPVSTIERMAKTKGVKVKAMSQYRLGPILASAGKLSDEANLACLRDALTELEYDGAHPTDMGTDWANGDLASVRARYSSSAAQRCVMRAPGGPALLAQQIGQSADALNEALNRPGVTIAVVDLAFLLPSNGVLDRLKASGATITSPAD</sequence>
<evidence type="ECO:0008006" key="4">
    <source>
        <dbReference type="Google" id="ProtNLM"/>
    </source>
</evidence>
<proteinExistence type="predicted"/>
<comment type="caution">
    <text evidence="2">The sequence shown here is derived from an EMBL/GenBank/DDBJ whole genome shotgun (WGS) entry which is preliminary data.</text>
</comment>
<protein>
    <recommendedName>
        <fullName evidence="4">TraB family protein</fullName>
    </recommendedName>
</protein>
<keyword evidence="3" id="KW-1185">Reference proteome</keyword>
<dbReference type="EMBL" id="JAVDRL010000003">
    <property type="protein sequence ID" value="MDR6530621.1"/>
    <property type="molecule type" value="Genomic_DNA"/>
</dbReference>
<dbReference type="InterPro" id="IPR002816">
    <property type="entry name" value="TraB/PrgY/GumN_fam"/>
</dbReference>
<gene>
    <name evidence="2" type="ORF">J2800_001357</name>
</gene>
<dbReference type="CDD" id="cd14788">
    <property type="entry name" value="GumN"/>
    <property type="match status" value="1"/>
</dbReference>
<accession>A0ABU1MXH3</accession>
<reference evidence="2 3" key="1">
    <citation type="submission" date="2023-07" db="EMBL/GenBank/DDBJ databases">
        <title>Sorghum-associated microbial communities from plants grown in Nebraska, USA.</title>
        <authorList>
            <person name="Schachtman D."/>
        </authorList>
    </citation>
    <scope>NUCLEOTIDE SEQUENCE [LARGE SCALE GENOMIC DNA]</scope>
    <source>
        <strain evidence="2 3">DS2154</strain>
    </source>
</reference>
<feature type="chain" id="PRO_5045763427" description="TraB family protein" evidence="1">
    <location>
        <begin position="25"/>
        <end position="331"/>
    </location>
</feature>
<name>A0ABU1MXH3_9CAUL</name>
<dbReference type="RefSeq" id="WP_310030196.1">
    <property type="nucleotide sequence ID" value="NZ_JAVDRL010000003.1"/>
</dbReference>
<feature type="signal peptide" evidence="1">
    <location>
        <begin position="1"/>
        <end position="24"/>
    </location>
</feature>
<evidence type="ECO:0000313" key="2">
    <source>
        <dbReference type="EMBL" id="MDR6530621.1"/>
    </source>
</evidence>
<dbReference type="Pfam" id="PF01963">
    <property type="entry name" value="TraB_PrgY_gumN"/>
    <property type="match status" value="1"/>
</dbReference>
<organism evidence="2 3">
    <name type="scientific">Caulobacter rhizosphaerae</name>
    <dbReference type="NCBI Taxonomy" id="2010972"/>
    <lineage>
        <taxon>Bacteria</taxon>
        <taxon>Pseudomonadati</taxon>
        <taxon>Pseudomonadota</taxon>
        <taxon>Alphaproteobacteria</taxon>
        <taxon>Caulobacterales</taxon>
        <taxon>Caulobacteraceae</taxon>
        <taxon>Caulobacter</taxon>
    </lineage>
</organism>